<dbReference type="PANTHER" id="PTHR30457:SF12">
    <property type="entry name" value="5'_3'-NUCLEOTIDASE SURE"/>
    <property type="match status" value="1"/>
</dbReference>
<organism evidence="11 12">
    <name type="scientific">Desulfatibacillum alkenivorans DSM 16219</name>
    <dbReference type="NCBI Taxonomy" id="1121393"/>
    <lineage>
        <taxon>Bacteria</taxon>
        <taxon>Pseudomonadati</taxon>
        <taxon>Thermodesulfobacteriota</taxon>
        <taxon>Desulfobacteria</taxon>
        <taxon>Desulfobacterales</taxon>
        <taxon>Desulfatibacillaceae</taxon>
        <taxon>Desulfatibacillum</taxon>
    </lineage>
</organism>
<dbReference type="NCBIfam" id="NF001492">
    <property type="entry name" value="PRK00346.2-2"/>
    <property type="match status" value="1"/>
</dbReference>
<dbReference type="GO" id="GO:0000166">
    <property type="term" value="F:nucleotide binding"/>
    <property type="evidence" value="ECO:0007669"/>
    <property type="project" value="UniProtKB-KW"/>
</dbReference>
<evidence type="ECO:0000256" key="1">
    <source>
        <dbReference type="ARBA" id="ARBA00000815"/>
    </source>
</evidence>
<comment type="catalytic activity">
    <reaction evidence="1 9">
        <text>a ribonucleoside 5'-phosphate + H2O = a ribonucleoside + phosphate</text>
        <dbReference type="Rhea" id="RHEA:12484"/>
        <dbReference type="ChEBI" id="CHEBI:15377"/>
        <dbReference type="ChEBI" id="CHEBI:18254"/>
        <dbReference type="ChEBI" id="CHEBI:43474"/>
        <dbReference type="ChEBI" id="CHEBI:58043"/>
        <dbReference type="EC" id="3.1.3.5"/>
    </reaction>
</comment>
<feature type="binding site" evidence="9">
    <location>
        <position position="8"/>
    </location>
    <ligand>
        <name>a divalent metal cation</name>
        <dbReference type="ChEBI" id="CHEBI:60240"/>
    </ligand>
</feature>
<comment type="cofactor">
    <cofactor evidence="9">
        <name>a divalent metal cation</name>
        <dbReference type="ChEBI" id="CHEBI:60240"/>
    </cofactor>
    <text evidence="9">Binds 1 divalent metal cation per subunit.</text>
</comment>
<dbReference type="OrthoDB" id="9780815at2"/>
<comment type="cofactor">
    <cofactor evidence="2">
        <name>Mg(2+)</name>
        <dbReference type="ChEBI" id="CHEBI:18420"/>
    </cofactor>
</comment>
<evidence type="ECO:0000256" key="5">
    <source>
        <dbReference type="ARBA" id="ARBA00022490"/>
    </source>
</evidence>
<dbReference type="AlphaFoldDB" id="A0A1M6FHG6"/>
<dbReference type="GO" id="GO:0008254">
    <property type="term" value="F:3'-nucleotidase activity"/>
    <property type="evidence" value="ECO:0007669"/>
    <property type="project" value="TreeGrafter"/>
</dbReference>
<feature type="binding site" evidence="9">
    <location>
        <position position="95"/>
    </location>
    <ligand>
        <name>a divalent metal cation</name>
        <dbReference type="ChEBI" id="CHEBI:60240"/>
    </ligand>
</feature>
<keyword evidence="5 9" id="KW-0963">Cytoplasm</keyword>
<evidence type="ECO:0000313" key="11">
    <source>
        <dbReference type="EMBL" id="SHI97117.1"/>
    </source>
</evidence>
<comment type="similarity">
    <text evidence="4 9">Belongs to the SurE nucleotidase family.</text>
</comment>
<evidence type="ECO:0000256" key="7">
    <source>
        <dbReference type="ARBA" id="ARBA00022741"/>
    </source>
</evidence>
<evidence type="ECO:0000313" key="12">
    <source>
        <dbReference type="Proteomes" id="UP000183994"/>
    </source>
</evidence>
<accession>A0A1M6FHG6</accession>
<keyword evidence="8 9" id="KW-0378">Hydrolase</keyword>
<dbReference type="GO" id="GO:0004309">
    <property type="term" value="F:exopolyphosphatase activity"/>
    <property type="evidence" value="ECO:0007669"/>
    <property type="project" value="TreeGrafter"/>
</dbReference>
<dbReference type="RefSeq" id="WP_073473163.1">
    <property type="nucleotide sequence ID" value="NZ_FQZU01000003.1"/>
</dbReference>
<dbReference type="PANTHER" id="PTHR30457">
    <property type="entry name" value="5'-NUCLEOTIDASE SURE"/>
    <property type="match status" value="1"/>
</dbReference>
<dbReference type="GO" id="GO:0046872">
    <property type="term" value="F:metal ion binding"/>
    <property type="evidence" value="ECO:0007669"/>
    <property type="project" value="UniProtKB-UniRule"/>
</dbReference>
<gene>
    <name evidence="9" type="primary">surE</name>
    <name evidence="11" type="ORF">SAMN02745216_00822</name>
</gene>
<dbReference type="NCBIfam" id="TIGR00087">
    <property type="entry name" value="surE"/>
    <property type="match status" value="1"/>
</dbReference>
<evidence type="ECO:0000256" key="2">
    <source>
        <dbReference type="ARBA" id="ARBA00001946"/>
    </source>
</evidence>
<dbReference type="Gene3D" id="3.40.1210.10">
    <property type="entry name" value="Survival protein SurE-like phosphatase/nucleotidase"/>
    <property type="match status" value="1"/>
</dbReference>
<dbReference type="InterPro" id="IPR036523">
    <property type="entry name" value="SurE-like_sf"/>
</dbReference>
<keyword evidence="12" id="KW-1185">Reference proteome</keyword>
<dbReference type="Proteomes" id="UP000183994">
    <property type="component" value="Unassembled WGS sequence"/>
</dbReference>
<keyword evidence="7 9" id="KW-0547">Nucleotide-binding</keyword>
<dbReference type="NCBIfam" id="NF001490">
    <property type="entry name" value="PRK00346.1-4"/>
    <property type="match status" value="1"/>
</dbReference>
<feature type="binding site" evidence="9">
    <location>
        <position position="9"/>
    </location>
    <ligand>
        <name>a divalent metal cation</name>
        <dbReference type="ChEBI" id="CHEBI:60240"/>
    </ligand>
</feature>
<dbReference type="FunFam" id="3.40.1210.10:FF:000001">
    <property type="entry name" value="5'/3'-nucleotidase SurE"/>
    <property type="match status" value="1"/>
</dbReference>
<dbReference type="EMBL" id="FQZU01000003">
    <property type="protein sequence ID" value="SHI97117.1"/>
    <property type="molecule type" value="Genomic_DNA"/>
</dbReference>
<keyword evidence="6 9" id="KW-0479">Metal-binding</keyword>
<dbReference type="InterPro" id="IPR002828">
    <property type="entry name" value="SurE-like_Pase/nucleotidase"/>
</dbReference>
<evidence type="ECO:0000259" key="10">
    <source>
        <dbReference type="Pfam" id="PF01975"/>
    </source>
</evidence>
<feature type="domain" description="Survival protein SurE-like phosphatase/nucleotidase" evidence="10">
    <location>
        <begin position="3"/>
        <end position="186"/>
    </location>
</feature>
<protein>
    <recommendedName>
        <fullName evidence="9">5'-nucleotidase SurE</fullName>
        <ecNumber evidence="9">3.1.3.5</ecNumber>
    </recommendedName>
    <alternativeName>
        <fullName evidence="9">Nucleoside 5'-monophosphate phosphohydrolase</fullName>
    </alternativeName>
</protein>
<evidence type="ECO:0000256" key="4">
    <source>
        <dbReference type="ARBA" id="ARBA00011062"/>
    </source>
</evidence>
<feature type="binding site" evidence="9">
    <location>
        <position position="39"/>
    </location>
    <ligand>
        <name>a divalent metal cation</name>
        <dbReference type="ChEBI" id="CHEBI:60240"/>
    </ligand>
</feature>
<comment type="subcellular location">
    <subcellularLocation>
        <location evidence="3 9">Cytoplasm</location>
    </subcellularLocation>
</comment>
<reference evidence="12" key="1">
    <citation type="submission" date="2016-11" db="EMBL/GenBank/DDBJ databases">
        <authorList>
            <person name="Varghese N."/>
            <person name="Submissions S."/>
        </authorList>
    </citation>
    <scope>NUCLEOTIDE SEQUENCE [LARGE SCALE GENOMIC DNA]</scope>
    <source>
        <strain evidence="12">DSM 16219</strain>
    </source>
</reference>
<dbReference type="GO" id="GO:0005737">
    <property type="term" value="C:cytoplasm"/>
    <property type="evidence" value="ECO:0007669"/>
    <property type="project" value="UniProtKB-SubCell"/>
</dbReference>
<comment type="function">
    <text evidence="9">Nucleotidase that shows phosphatase activity on nucleoside 5'-monophosphates.</text>
</comment>
<proteinExistence type="inferred from homology"/>
<dbReference type="Pfam" id="PF01975">
    <property type="entry name" value="SurE"/>
    <property type="match status" value="1"/>
</dbReference>
<dbReference type="HAMAP" id="MF_00060">
    <property type="entry name" value="SurE"/>
    <property type="match status" value="1"/>
</dbReference>
<name>A0A1M6FHG6_9BACT</name>
<dbReference type="EC" id="3.1.3.5" evidence="9"/>
<evidence type="ECO:0000256" key="8">
    <source>
        <dbReference type="ARBA" id="ARBA00022801"/>
    </source>
</evidence>
<dbReference type="InterPro" id="IPR030048">
    <property type="entry name" value="SurE"/>
</dbReference>
<dbReference type="SUPFAM" id="SSF64167">
    <property type="entry name" value="SurE-like"/>
    <property type="match status" value="1"/>
</dbReference>
<evidence type="ECO:0000256" key="3">
    <source>
        <dbReference type="ARBA" id="ARBA00004496"/>
    </source>
</evidence>
<dbReference type="STRING" id="1121393.SAMN02745216_00822"/>
<evidence type="ECO:0000256" key="9">
    <source>
        <dbReference type="HAMAP-Rule" id="MF_00060"/>
    </source>
</evidence>
<sequence>MHILVTNDDGIHHPGLAALRDGLARDHRVQVVAPDRERSAIAHAITLLTPLRAFSQTNGNGIPSWAVNGTPADCVKLGVLELLGEKPDLVVSGINPGPNVGVNLNYSGTVSAAREAALLGIPAIAVSVSNPYGTHFSDAARFMQDLVADVAERGLPKGVFLNVNLPDAPMEEIAGVRICRQGIARLEEAFHVRRDPRDQPYYWQGSETQLFGESPDEDGVALRENCIAVTPVQCDMTDYGFLSRLKEWKVEKP</sequence>
<evidence type="ECO:0000256" key="6">
    <source>
        <dbReference type="ARBA" id="ARBA00022723"/>
    </source>
</evidence>
<dbReference type="GO" id="GO:0008253">
    <property type="term" value="F:5'-nucleotidase activity"/>
    <property type="evidence" value="ECO:0007669"/>
    <property type="project" value="UniProtKB-UniRule"/>
</dbReference>